<dbReference type="AlphaFoldDB" id="D5HKG2"/>
<evidence type="ECO:0000256" key="11">
    <source>
        <dbReference type="ARBA" id="ARBA00022982"/>
    </source>
</evidence>
<keyword evidence="10" id="KW-0999">Mitochondrion inner membrane</keyword>
<evidence type="ECO:0000256" key="13">
    <source>
        <dbReference type="ARBA" id="ARBA00023004"/>
    </source>
</evidence>
<evidence type="ECO:0000313" key="23">
    <source>
        <dbReference type="EMBL" id="ADD96757.1"/>
    </source>
</evidence>
<evidence type="ECO:0000259" key="22">
    <source>
        <dbReference type="PROSITE" id="PS51003"/>
    </source>
</evidence>
<protein>
    <recommendedName>
        <fullName evidence="4 20">Cytochrome b</fullName>
    </recommendedName>
</protein>
<feature type="transmembrane region" description="Helical" evidence="20">
    <location>
        <begin position="349"/>
        <end position="372"/>
    </location>
</feature>
<feature type="binding site" description="axial binding residue" evidence="19">
    <location>
        <position position="97"/>
    </location>
    <ligand>
        <name>heme b</name>
        <dbReference type="ChEBI" id="CHEBI:60344"/>
        <label>b566</label>
    </ligand>
    <ligandPart>
        <name>Fe</name>
        <dbReference type="ChEBI" id="CHEBI:18248"/>
    </ligandPart>
</feature>
<dbReference type="CDD" id="cd00284">
    <property type="entry name" value="Cytochrome_b_N"/>
    <property type="match status" value="1"/>
</dbReference>
<feature type="transmembrane region" description="Helical" evidence="20">
    <location>
        <begin position="30"/>
        <end position="56"/>
    </location>
</feature>
<keyword evidence="8 20" id="KW-0812">Transmembrane</keyword>
<geneLocation type="mitochondrion" evidence="23"/>
<evidence type="ECO:0000256" key="5">
    <source>
        <dbReference type="ARBA" id="ARBA00022448"/>
    </source>
</evidence>
<evidence type="ECO:0000259" key="21">
    <source>
        <dbReference type="PROSITE" id="PS51002"/>
    </source>
</evidence>
<dbReference type="Gene3D" id="1.20.810.10">
    <property type="entry name" value="Cytochrome Bc1 Complex, Chain C"/>
    <property type="match status" value="1"/>
</dbReference>
<dbReference type="InterPro" id="IPR048259">
    <property type="entry name" value="Cytochrome_b_N_euk/bac"/>
</dbReference>
<dbReference type="PANTHER" id="PTHR19271">
    <property type="entry name" value="CYTOCHROME B"/>
    <property type="match status" value="1"/>
</dbReference>
<evidence type="ECO:0000256" key="15">
    <source>
        <dbReference type="ARBA" id="ARBA00023128"/>
    </source>
</evidence>
<comment type="subunit">
    <text evidence="3">The cytochrome bc1 complex contains 3 respiratory subunits (MT-CYB, CYC1 and UQCRFS1), 2 core proteins (UQCRC1 and UQCRC2) and probably 6 low-molecular weight proteins.</text>
</comment>
<dbReference type="InterPro" id="IPR005797">
    <property type="entry name" value="Cyt_b/b6_N"/>
</dbReference>
<dbReference type="GO" id="GO:0046872">
    <property type="term" value="F:metal ion binding"/>
    <property type="evidence" value="ECO:0007669"/>
    <property type="project" value="UniProtKB-UniRule"/>
</dbReference>
<evidence type="ECO:0000256" key="10">
    <source>
        <dbReference type="ARBA" id="ARBA00022792"/>
    </source>
</evidence>
<evidence type="ECO:0000256" key="19">
    <source>
        <dbReference type="PIRSR" id="PIRSR038885-2"/>
    </source>
</evidence>
<gene>
    <name evidence="23" type="primary">cytb</name>
</gene>
<dbReference type="SUPFAM" id="SSF81648">
    <property type="entry name" value="a domain/subunit of cytochrome bc1 complex (Ubiquinol-cytochrome c reductase)"/>
    <property type="match status" value="1"/>
</dbReference>
<dbReference type="InterPro" id="IPR005798">
    <property type="entry name" value="Cyt_b/b6_C"/>
</dbReference>
<reference evidence="23" key="1">
    <citation type="journal article" date="2009" name="J. Zool. Syst. Evol. Res.">
        <title>Phylogenetic relationships of species of Crenicichla (Teleostei: Cichlidae) from southern South America based on the mitochondrial cytochrome b gene.</title>
        <authorList>
            <person name="Kullander S.O."/>
            <person name="Noren M."/>
            <person name="Fridriksson G.B."/>
            <person name="Santos de Lucena C.A."/>
        </authorList>
    </citation>
    <scope>NUCLEOTIDE SEQUENCE</scope>
    <source>
        <strain evidence="23">2395</strain>
    </source>
</reference>
<evidence type="ECO:0000256" key="1">
    <source>
        <dbReference type="ARBA" id="ARBA00002566"/>
    </source>
</evidence>
<comment type="function">
    <text evidence="1 20">Component of the ubiquinol-cytochrome c reductase complex (complex III or cytochrome b-c1 complex) that is part of the mitochondrial respiratory chain. The b-c1 complex mediates electron transfer from ubiquinol to cytochrome c. Contributes to the generation of a proton gradient across the mitochondrial membrane that is then used for ATP synthesis.</text>
</comment>
<keyword evidence="9 19" id="KW-0479">Metal-binding</keyword>
<feature type="domain" description="Cytochrome b/b6 N-terminal region profile" evidence="21">
    <location>
        <begin position="1"/>
        <end position="209"/>
    </location>
</feature>
<dbReference type="FunFam" id="1.20.810.10:FF:000002">
    <property type="entry name" value="Cytochrome b"/>
    <property type="match status" value="1"/>
</dbReference>
<keyword evidence="16 20" id="KW-0472">Membrane</keyword>
<feature type="transmembrane region" description="Helical" evidence="20">
    <location>
        <begin position="320"/>
        <end position="343"/>
    </location>
</feature>
<comment type="cofactor">
    <cofactor evidence="20">
        <name>heme b</name>
        <dbReference type="ChEBI" id="CHEBI:60344"/>
    </cofactor>
    <text evidence="20">Binds 2 heme groups non-covalently.</text>
</comment>
<keyword evidence="12 20" id="KW-1133">Transmembrane helix</keyword>
<keyword evidence="13 19" id="KW-0408">Iron</keyword>
<feature type="transmembrane region" description="Helical" evidence="20">
    <location>
        <begin position="113"/>
        <end position="133"/>
    </location>
</feature>
<keyword evidence="14" id="KW-0830">Ubiquinone</keyword>
<evidence type="ECO:0000256" key="12">
    <source>
        <dbReference type="ARBA" id="ARBA00022989"/>
    </source>
</evidence>
<dbReference type="PROSITE" id="PS51002">
    <property type="entry name" value="CYTB_NTER"/>
    <property type="match status" value="1"/>
</dbReference>
<feature type="binding site" evidence="18">
    <location>
        <position position="201"/>
    </location>
    <ligand>
        <name>a ubiquinone</name>
        <dbReference type="ChEBI" id="CHEBI:16389"/>
    </ligand>
</feature>
<organism evidence="23">
    <name type="scientific">Crenicichla sveni</name>
    <dbReference type="NCBI Taxonomy" id="284734"/>
    <lineage>
        <taxon>Eukaryota</taxon>
        <taxon>Metazoa</taxon>
        <taxon>Chordata</taxon>
        <taxon>Craniata</taxon>
        <taxon>Vertebrata</taxon>
        <taxon>Euteleostomi</taxon>
        <taxon>Actinopterygii</taxon>
        <taxon>Neopterygii</taxon>
        <taxon>Teleostei</taxon>
        <taxon>Neoteleostei</taxon>
        <taxon>Acanthomorphata</taxon>
        <taxon>Ovalentaria</taxon>
        <taxon>Cichlomorphae</taxon>
        <taxon>Cichliformes</taxon>
        <taxon>Cichlidae</taxon>
        <taxon>New World cichlids</taxon>
        <taxon>Cichlinae</taxon>
        <taxon>Crenicichlini</taxon>
        <taxon>Crenicichla</taxon>
    </lineage>
</organism>
<dbReference type="SUPFAM" id="SSF81342">
    <property type="entry name" value="Transmembrane di-heme cytochromes"/>
    <property type="match status" value="1"/>
</dbReference>
<feature type="transmembrane region" description="Helical" evidence="20">
    <location>
        <begin position="288"/>
        <end position="308"/>
    </location>
</feature>
<dbReference type="PIRSF" id="PIRSF038885">
    <property type="entry name" value="COB"/>
    <property type="match status" value="1"/>
</dbReference>
<feature type="transmembrane region" description="Helical" evidence="20">
    <location>
        <begin position="178"/>
        <end position="200"/>
    </location>
</feature>
<dbReference type="GO" id="GO:0008121">
    <property type="term" value="F:quinol-cytochrome-c reductase activity"/>
    <property type="evidence" value="ECO:0007669"/>
    <property type="project" value="InterPro"/>
</dbReference>
<dbReference type="Pfam" id="PF00033">
    <property type="entry name" value="Cytochrome_B"/>
    <property type="match status" value="1"/>
</dbReference>
<dbReference type="InterPro" id="IPR036150">
    <property type="entry name" value="Cyt_b/b6_C_sf"/>
</dbReference>
<dbReference type="InterPro" id="IPR030689">
    <property type="entry name" value="Cytochrome_b"/>
</dbReference>
<accession>D5HKG2</accession>
<name>D5HKG2_9CICH</name>
<feature type="binding site" description="axial binding residue" evidence="19">
    <location>
        <position position="83"/>
    </location>
    <ligand>
        <name>heme b</name>
        <dbReference type="ChEBI" id="CHEBI:60344"/>
        <label>b562</label>
    </ligand>
    <ligandPart>
        <name>Fe</name>
        <dbReference type="ChEBI" id="CHEBI:18248"/>
    </ligandPart>
</feature>
<dbReference type="Pfam" id="PF00032">
    <property type="entry name" value="Cytochrom_B_C"/>
    <property type="match status" value="1"/>
</dbReference>
<feature type="binding site" description="axial binding residue" evidence="19">
    <location>
        <position position="196"/>
    </location>
    <ligand>
        <name>heme b</name>
        <dbReference type="ChEBI" id="CHEBI:60344"/>
        <label>b566</label>
    </ligand>
    <ligandPart>
        <name>Fe</name>
        <dbReference type="ChEBI" id="CHEBI:18248"/>
    </ligandPart>
</feature>
<dbReference type="EMBL" id="GQ199960">
    <property type="protein sequence ID" value="ADD96757.1"/>
    <property type="molecule type" value="Genomic_DNA"/>
</dbReference>
<comment type="similarity">
    <text evidence="17 20">Belongs to the cytochrome b family.</text>
</comment>
<feature type="transmembrane region" description="Helical" evidence="20">
    <location>
        <begin position="77"/>
        <end position="98"/>
    </location>
</feature>
<dbReference type="CDD" id="cd00290">
    <property type="entry name" value="cytochrome_b_C"/>
    <property type="match status" value="1"/>
</dbReference>
<dbReference type="GO" id="GO:0006122">
    <property type="term" value="P:mitochondrial electron transport, ubiquinol to cytochrome c"/>
    <property type="evidence" value="ECO:0007669"/>
    <property type="project" value="TreeGrafter"/>
</dbReference>
<dbReference type="PROSITE" id="PS51003">
    <property type="entry name" value="CYTB_CTER"/>
    <property type="match status" value="1"/>
</dbReference>
<evidence type="ECO:0000256" key="2">
    <source>
        <dbReference type="ARBA" id="ARBA00004448"/>
    </source>
</evidence>
<dbReference type="PANTHER" id="PTHR19271:SF16">
    <property type="entry name" value="CYTOCHROME B"/>
    <property type="match status" value="1"/>
</dbReference>
<dbReference type="InterPro" id="IPR016174">
    <property type="entry name" value="Di-haem_cyt_TM"/>
</dbReference>
<dbReference type="InterPro" id="IPR048260">
    <property type="entry name" value="Cytochrome_b_C_euk/bac"/>
</dbReference>
<evidence type="ECO:0000256" key="3">
    <source>
        <dbReference type="ARBA" id="ARBA00011660"/>
    </source>
</evidence>
<evidence type="ECO:0000256" key="16">
    <source>
        <dbReference type="ARBA" id="ARBA00023136"/>
    </source>
</evidence>
<dbReference type="GO" id="GO:0016491">
    <property type="term" value="F:oxidoreductase activity"/>
    <property type="evidence" value="ECO:0007669"/>
    <property type="project" value="UniProtKB-UniRule"/>
</dbReference>
<feature type="transmembrane region" description="Helical" evidence="20">
    <location>
        <begin position="229"/>
        <end position="246"/>
    </location>
</feature>
<sequence length="378" mass="42516">MASLRKTHPLLKIANDALVDLPAPINISAWWNFGSLLGLCLITQILTGLFLAMHYTSDITLAFSSVTHICRDVNYGWLIRSLHANGASFFFICIYLHIGRGLYYGSYLYKETWNIGVILLLLVMMTAFVGYVLPWGQMSFWGATVITNLLSAIPYMGTSLVQWIWGGFSVDSATLTRFFAFHFLFPFIIAAMTLIHLIFLHETGSSNPTGLNSDAEKIPFHPYYSFKDILGFMTLLVALTTLALFYPNLLGDPDNFTPANPLVTPPHIKPEWYFLFAYAILRSIPNKLGGVLALLFSILILMLVPILHTSKQRALTFRPLTQLILWLLVADVTILTWIGGLPVEHPFTLIGQIASLLYFFIFLILMPATGWLENKLLE</sequence>
<comment type="cofactor">
    <cofactor evidence="19">
        <name>heme</name>
        <dbReference type="ChEBI" id="CHEBI:30413"/>
    </cofactor>
    <text evidence="19">Binds 2 heme groups non-covalently.</text>
</comment>
<evidence type="ECO:0000256" key="8">
    <source>
        <dbReference type="ARBA" id="ARBA00022692"/>
    </source>
</evidence>
<feature type="binding site" description="axial binding residue" evidence="19">
    <location>
        <position position="182"/>
    </location>
    <ligand>
        <name>heme b</name>
        <dbReference type="ChEBI" id="CHEBI:60344"/>
        <label>b562</label>
    </ligand>
    <ligandPart>
        <name>Fe</name>
        <dbReference type="ChEBI" id="CHEBI:18248"/>
    </ligandPart>
</feature>
<proteinExistence type="inferred from homology"/>
<keyword evidence="11 20" id="KW-0249">Electron transport</keyword>
<feature type="domain" description="Cytochrome b/b6 C-terminal region profile" evidence="22">
    <location>
        <begin position="210"/>
        <end position="378"/>
    </location>
</feature>
<evidence type="ECO:0000256" key="4">
    <source>
        <dbReference type="ARBA" id="ARBA00013531"/>
    </source>
</evidence>
<evidence type="ECO:0000256" key="17">
    <source>
        <dbReference type="ARBA" id="ARBA00061233"/>
    </source>
</evidence>
<dbReference type="GO" id="GO:0045275">
    <property type="term" value="C:respiratory chain complex III"/>
    <property type="evidence" value="ECO:0007669"/>
    <property type="project" value="InterPro"/>
</dbReference>
<dbReference type="GO" id="GO:0005743">
    <property type="term" value="C:mitochondrial inner membrane"/>
    <property type="evidence" value="ECO:0007669"/>
    <property type="project" value="UniProtKB-SubCell"/>
</dbReference>
<evidence type="ECO:0000256" key="20">
    <source>
        <dbReference type="RuleBase" id="RU362117"/>
    </source>
</evidence>
<keyword evidence="15 20" id="KW-0496">Mitochondrion</keyword>
<keyword evidence="6 19" id="KW-0349">Heme</keyword>
<dbReference type="InterPro" id="IPR027387">
    <property type="entry name" value="Cytb/b6-like_sf"/>
</dbReference>
<evidence type="ECO:0000256" key="7">
    <source>
        <dbReference type="ARBA" id="ARBA00022660"/>
    </source>
</evidence>
<evidence type="ECO:0000256" key="6">
    <source>
        <dbReference type="ARBA" id="ARBA00022617"/>
    </source>
</evidence>
<evidence type="ECO:0000256" key="9">
    <source>
        <dbReference type="ARBA" id="ARBA00022723"/>
    </source>
</evidence>
<evidence type="ECO:0000256" key="14">
    <source>
        <dbReference type="ARBA" id="ARBA00023075"/>
    </source>
</evidence>
<feature type="transmembrane region" description="Helical" evidence="20">
    <location>
        <begin position="145"/>
        <end position="166"/>
    </location>
</feature>
<keyword evidence="7 20" id="KW-0679">Respiratory chain</keyword>
<keyword evidence="5 20" id="KW-0813">Transport</keyword>
<comment type="subcellular location">
    <subcellularLocation>
        <location evidence="2">Mitochondrion inner membrane</location>
        <topology evidence="2">Multi-pass membrane protein</topology>
    </subcellularLocation>
</comment>
<evidence type="ECO:0000256" key="18">
    <source>
        <dbReference type="PIRSR" id="PIRSR038885-1"/>
    </source>
</evidence>